<feature type="transmembrane region" description="Helical" evidence="5">
    <location>
        <begin position="205"/>
        <end position="225"/>
    </location>
</feature>
<comment type="caution">
    <text evidence="7">The sequence shown here is derived from an EMBL/GenBank/DDBJ whole genome shotgun (WGS) entry which is preliminary data.</text>
</comment>
<evidence type="ECO:0000259" key="6">
    <source>
        <dbReference type="PROSITE" id="PS50850"/>
    </source>
</evidence>
<dbReference type="EMBL" id="RQTK01000859">
    <property type="protein sequence ID" value="RUS74160.1"/>
    <property type="molecule type" value="Genomic_DNA"/>
</dbReference>
<dbReference type="OrthoDB" id="3639251at2759"/>
<evidence type="ECO:0000313" key="8">
    <source>
        <dbReference type="Proteomes" id="UP000271974"/>
    </source>
</evidence>
<dbReference type="InterPro" id="IPR036259">
    <property type="entry name" value="MFS_trans_sf"/>
</dbReference>
<evidence type="ECO:0000256" key="4">
    <source>
        <dbReference type="ARBA" id="ARBA00023136"/>
    </source>
</evidence>
<feature type="transmembrane region" description="Helical" evidence="5">
    <location>
        <begin position="254"/>
        <end position="271"/>
    </location>
</feature>
<feature type="transmembrane region" description="Helical" evidence="5">
    <location>
        <begin position="283"/>
        <end position="304"/>
    </location>
</feature>
<feature type="domain" description="Major facilitator superfamily (MFS) profile" evidence="6">
    <location>
        <begin position="8"/>
        <end position="328"/>
    </location>
</feature>
<dbReference type="Pfam" id="PF07690">
    <property type="entry name" value="MFS_1"/>
    <property type="match status" value="1"/>
</dbReference>
<accession>A0A433SYC5</accession>
<dbReference type="STRING" id="188477.A0A433SYC5"/>
<organism evidence="7 8">
    <name type="scientific">Elysia chlorotica</name>
    <name type="common">Eastern emerald elysia</name>
    <name type="synonym">Sea slug</name>
    <dbReference type="NCBI Taxonomy" id="188477"/>
    <lineage>
        <taxon>Eukaryota</taxon>
        <taxon>Metazoa</taxon>
        <taxon>Spiralia</taxon>
        <taxon>Lophotrochozoa</taxon>
        <taxon>Mollusca</taxon>
        <taxon>Gastropoda</taxon>
        <taxon>Heterobranchia</taxon>
        <taxon>Euthyneura</taxon>
        <taxon>Panpulmonata</taxon>
        <taxon>Sacoglossa</taxon>
        <taxon>Placobranchoidea</taxon>
        <taxon>Plakobranchidae</taxon>
        <taxon>Elysia</taxon>
    </lineage>
</organism>
<dbReference type="InterPro" id="IPR020846">
    <property type="entry name" value="MFS_dom"/>
</dbReference>
<dbReference type="PANTHER" id="PTHR43826">
    <property type="entry name" value="GLUCOSE-6-PHOSPHATE EXCHANGER SLC37A4"/>
    <property type="match status" value="1"/>
</dbReference>
<dbReference type="AlphaFoldDB" id="A0A433SYC5"/>
<evidence type="ECO:0000256" key="2">
    <source>
        <dbReference type="ARBA" id="ARBA00022692"/>
    </source>
</evidence>
<gene>
    <name evidence="7" type="ORF">EGW08_018075</name>
</gene>
<feature type="transmembrane region" description="Helical" evidence="5">
    <location>
        <begin position="160"/>
        <end position="185"/>
    </location>
</feature>
<sequence>MERNFLLIFSTMFIGYTNVVYDRQSIPYAAPVIAKTENLQNSHLGFIISSQHLGYMIVKAFSGPIADLVAPTILLSASLFFTGVTLASFTVASSVLLFAVSSFLCGFAQGPAWGACAVLLKQLVKPEQFATWWGVLSVSSNIAGTIGPFLSAYLLEAYGWRAAFLTVSTTTMAFSGFAFVVFKLFTYGDAKATDKGSTRQFRDVFSPQLGLVFLSYTLVSLVRGACSDWGQMYLVQSKQQPILVASSFSSSQEIGGIIGSIAAGYVADLMISKNSGNVKPRYAISLFLTVLQTFGLLAFIFSVTAQSSQLWINLWAFMIGFGMYGAIT</sequence>
<dbReference type="GO" id="GO:0035435">
    <property type="term" value="P:phosphate ion transmembrane transport"/>
    <property type="evidence" value="ECO:0007669"/>
    <property type="project" value="TreeGrafter"/>
</dbReference>
<dbReference type="Gene3D" id="1.20.1250.20">
    <property type="entry name" value="MFS general substrate transporter like domains"/>
    <property type="match status" value="2"/>
</dbReference>
<dbReference type="PROSITE" id="PS50850">
    <property type="entry name" value="MFS"/>
    <property type="match status" value="1"/>
</dbReference>
<feature type="transmembrane region" description="Helical" evidence="5">
    <location>
        <begin position="95"/>
        <end position="120"/>
    </location>
</feature>
<evidence type="ECO:0000256" key="3">
    <source>
        <dbReference type="ARBA" id="ARBA00022989"/>
    </source>
</evidence>
<reference evidence="7 8" key="1">
    <citation type="submission" date="2019-01" db="EMBL/GenBank/DDBJ databases">
        <title>A draft genome assembly of the solar-powered sea slug Elysia chlorotica.</title>
        <authorList>
            <person name="Cai H."/>
            <person name="Li Q."/>
            <person name="Fang X."/>
            <person name="Li J."/>
            <person name="Curtis N.E."/>
            <person name="Altenburger A."/>
            <person name="Shibata T."/>
            <person name="Feng M."/>
            <person name="Maeda T."/>
            <person name="Schwartz J.A."/>
            <person name="Shigenobu S."/>
            <person name="Lundholm N."/>
            <person name="Nishiyama T."/>
            <person name="Yang H."/>
            <person name="Hasebe M."/>
            <person name="Li S."/>
            <person name="Pierce S.K."/>
            <person name="Wang J."/>
        </authorList>
    </citation>
    <scope>NUCLEOTIDE SEQUENCE [LARGE SCALE GENOMIC DNA]</scope>
    <source>
        <strain evidence="7">EC2010</strain>
        <tissue evidence="7">Whole organism of an adult</tissue>
    </source>
</reference>
<feature type="transmembrane region" description="Helical" evidence="5">
    <location>
        <begin position="132"/>
        <end position="154"/>
    </location>
</feature>
<keyword evidence="4 5" id="KW-0472">Membrane</keyword>
<dbReference type="InterPro" id="IPR011701">
    <property type="entry name" value="MFS"/>
</dbReference>
<evidence type="ECO:0000256" key="1">
    <source>
        <dbReference type="ARBA" id="ARBA00004127"/>
    </source>
</evidence>
<dbReference type="GO" id="GO:0061513">
    <property type="term" value="F:glucose 6-phosphate:phosphate antiporter activity"/>
    <property type="evidence" value="ECO:0007669"/>
    <property type="project" value="TreeGrafter"/>
</dbReference>
<feature type="non-terminal residue" evidence="7">
    <location>
        <position position="328"/>
    </location>
</feature>
<protein>
    <recommendedName>
        <fullName evidence="6">Major facilitator superfamily (MFS) profile domain-containing protein</fullName>
    </recommendedName>
</protein>
<keyword evidence="8" id="KW-1185">Reference proteome</keyword>
<feature type="transmembrane region" description="Helical" evidence="5">
    <location>
        <begin position="65"/>
        <end position="89"/>
    </location>
</feature>
<keyword evidence="3 5" id="KW-1133">Transmembrane helix</keyword>
<name>A0A433SYC5_ELYCH</name>
<proteinExistence type="predicted"/>
<feature type="transmembrane region" description="Helical" evidence="5">
    <location>
        <begin position="310"/>
        <end position="327"/>
    </location>
</feature>
<keyword evidence="2 5" id="KW-0812">Transmembrane</keyword>
<comment type="subcellular location">
    <subcellularLocation>
        <location evidence="1">Endomembrane system</location>
        <topology evidence="1">Multi-pass membrane protein</topology>
    </subcellularLocation>
</comment>
<dbReference type="InterPro" id="IPR051337">
    <property type="entry name" value="OPA_Antiporter"/>
</dbReference>
<dbReference type="GO" id="GO:0005789">
    <property type="term" value="C:endoplasmic reticulum membrane"/>
    <property type="evidence" value="ECO:0007669"/>
    <property type="project" value="TreeGrafter"/>
</dbReference>
<dbReference type="Proteomes" id="UP000271974">
    <property type="component" value="Unassembled WGS sequence"/>
</dbReference>
<dbReference type="PANTHER" id="PTHR43826:SF3">
    <property type="entry name" value="GLUCOSE-6-PHOSPHATE EXCHANGER SLC37A4"/>
    <property type="match status" value="1"/>
</dbReference>
<evidence type="ECO:0000313" key="7">
    <source>
        <dbReference type="EMBL" id="RUS74160.1"/>
    </source>
</evidence>
<evidence type="ECO:0000256" key="5">
    <source>
        <dbReference type="SAM" id="Phobius"/>
    </source>
</evidence>
<dbReference type="SUPFAM" id="SSF103473">
    <property type="entry name" value="MFS general substrate transporter"/>
    <property type="match status" value="1"/>
</dbReference>